<dbReference type="SUPFAM" id="SSF89392">
    <property type="entry name" value="Prokaryotic lipoproteins and lipoprotein localization factors"/>
    <property type="match status" value="1"/>
</dbReference>
<dbReference type="EMBL" id="BIXZ01000002">
    <property type="protein sequence ID" value="GCF13795.1"/>
    <property type="molecule type" value="Genomic_DNA"/>
</dbReference>
<evidence type="ECO:0000313" key="2">
    <source>
        <dbReference type="EMBL" id="GCF13795.1"/>
    </source>
</evidence>
<dbReference type="RefSeq" id="WP_137683408.1">
    <property type="nucleotide sequence ID" value="NZ_BIXZ01000002.1"/>
</dbReference>
<dbReference type="PANTHER" id="PTHR37507:SF2">
    <property type="entry name" value="SPORULATION PROTEIN YDCC"/>
    <property type="match status" value="1"/>
</dbReference>
<dbReference type="PANTHER" id="PTHR37507">
    <property type="entry name" value="SPORULATION PROTEIN YDCC"/>
    <property type="match status" value="1"/>
</dbReference>
<dbReference type="InterPro" id="IPR029046">
    <property type="entry name" value="LolA/LolB/LppX"/>
</dbReference>
<accession>A0A4C2EHA5</accession>
<name>A0A4C2EHA5_9EURY</name>
<keyword evidence="1" id="KW-0812">Transmembrane</keyword>
<dbReference type="Proteomes" id="UP000304382">
    <property type="component" value="Unassembled WGS sequence"/>
</dbReference>
<evidence type="ECO:0000313" key="3">
    <source>
        <dbReference type="Proteomes" id="UP000304382"/>
    </source>
</evidence>
<keyword evidence="1" id="KW-0472">Membrane</keyword>
<dbReference type="Gene3D" id="2.50.20.10">
    <property type="entry name" value="Lipoprotein localisation LolA/LolB/LppX"/>
    <property type="match status" value="1"/>
</dbReference>
<keyword evidence="1" id="KW-1133">Transmembrane helix</keyword>
<dbReference type="OrthoDB" id="137725at2157"/>
<gene>
    <name evidence="2" type="ORF">Harman_17300</name>
</gene>
<feature type="transmembrane region" description="Helical" evidence="1">
    <location>
        <begin position="12"/>
        <end position="32"/>
    </location>
</feature>
<protein>
    <recommendedName>
        <fullName evidence="4">Outer membrane lipoprotein carrier protein LolA</fullName>
    </recommendedName>
</protein>
<evidence type="ECO:0000256" key="1">
    <source>
        <dbReference type="SAM" id="Phobius"/>
    </source>
</evidence>
<proteinExistence type="predicted"/>
<keyword evidence="3" id="KW-1185">Reference proteome</keyword>
<organism evidence="2 3">
    <name type="scientific">Haloarcula mannanilytica</name>
    <dbReference type="NCBI Taxonomy" id="2509225"/>
    <lineage>
        <taxon>Archaea</taxon>
        <taxon>Methanobacteriati</taxon>
        <taxon>Methanobacteriota</taxon>
        <taxon>Stenosarchaea group</taxon>
        <taxon>Halobacteria</taxon>
        <taxon>Halobacteriales</taxon>
        <taxon>Haloarculaceae</taxon>
        <taxon>Haloarcula</taxon>
    </lineage>
</organism>
<comment type="caution">
    <text evidence="2">The sequence shown here is derived from an EMBL/GenBank/DDBJ whole genome shotgun (WGS) entry which is preliminary data.</text>
</comment>
<dbReference type="AlphaFoldDB" id="A0A4C2EHA5"/>
<dbReference type="InterPro" id="IPR052944">
    <property type="entry name" value="Sporulation_related"/>
</dbReference>
<sequence length="398" mass="43164">MVTRHLTSERLVLTIATVVVVGVLAVATWSLAFTTTSTADQPQIDADVQQRYEAIDGVTATQTTTITRNGTVASRTTYEATVQPGTQKKRLAVLNSTARRYDLRVSNGSALWLYNQNRASATRISLSGTESDRGARLGRLFARLNMSTAADPAPQPVEPLPVVPQSEQRPADVSAAASGSMTVSYEGTETVDGREAYVVHVAPANDTAAYEQTIWVDTQRFFPVKKRTAWTTDGERTVVTTTHTNVSYDTGVSQDVFTPDFPDNTTVTVPETPETQTYESVSALEADTDIRVPAPDIPPGYELTYATQTRGQIHSIGFRYVNRTSLITIAKYDRLADEPAQNGSEAVTIDGRPAQVSRDLTPSVSWNCESYRYTIRGEGVSADRLIAIGQSVGCPAGE</sequence>
<reference evidence="2 3" key="1">
    <citation type="submission" date="2019-02" db="EMBL/GenBank/DDBJ databases">
        <title>Haloarcula mannanilyticum sp. nov., a mannan degrading haloarchaeon isolated from commercial salt.</title>
        <authorList>
            <person name="Enomoto S."/>
            <person name="Shimane Y."/>
            <person name="Kamekura M."/>
            <person name="Ito T."/>
            <person name="Moriya O."/>
            <person name="Ihara K."/>
            <person name="Takahashi-Ando N."/>
            <person name="Fukushima Y."/>
            <person name="Yoshida Y."/>
            <person name="Usama R."/>
            <person name="Takai K."/>
            <person name="Minegishi H."/>
        </authorList>
    </citation>
    <scope>NUCLEOTIDE SEQUENCE [LARGE SCALE GENOMIC DNA]</scope>
    <source>
        <strain evidence="2 3">MD130-1</strain>
    </source>
</reference>
<evidence type="ECO:0008006" key="4">
    <source>
        <dbReference type="Google" id="ProtNLM"/>
    </source>
</evidence>